<dbReference type="SUPFAM" id="SSF53756">
    <property type="entry name" value="UDP-Glycosyltransferase/glycogen phosphorylase"/>
    <property type="match status" value="1"/>
</dbReference>
<evidence type="ECO:0000256" key="2">
    <source>
        <dbReference type="ARBA" id="ARBA00022679"/>
    </source>
</evidence>
<dbReference type="Pfam" id="PF13439">
    <property type="entry name" value="Glyco_transf_4"/>
    <property type="match status" value="1"/>
</dbReference>
<feature type="domain" description="Glycosyl transferase family 1" evidence="3">
    <location>
        <begin position="186"/>
        <end position="324"/>
    </location>
</feature>
<dbReference type="Proteomes" id="UP000460221">
    <property type="component" value="Unassembled WGS sequence"/>
</dbReference>
<dbReference type="PANTHER" id="PTHR12526:SF635">
    <property type="entry name" value="GLYCOSYL TRANSFERASE GROUP 1"/>
    <property type="match status" value="1"/>
</dbReference>
<comment type="caution">
    <text evidence="5">The sequence shown here is derived from an EMBL/GenBank/DDBJ whole genome shotgun (WGS) entry which is preliminary data.</text>
</comment>
<dbReference type="Gene3D" id="3.40.50.2000">
    <property type="entry name" value="Glycogen Phosphorylase B"/>
    <property type="match status" value="2"/>
</dbReference>
<dbReference type="PANTHER" id="PTHR12526">
    <property type="entry name" value="GLYCOSYLTRANSFERASE"/>
    <property type="match status" value="1"/>
</dbReference>
<dbReference type="Pfam" id="PF00534">
    <property type="entry name" value="Glycos_transf_1"/>
    <property type="match status" value="1"/>
</dbReference>
<dbReference type="RefSeq" id="WP_154767535.1">
    <property type="nucleotide sequence ID" value="NZ_WLYK01000001.1"/>
</dbReference>
<accession>A0A7K1FI07</accession>
<evidence type="ECO:0000259" key="4">
    <source>
        <dbReference type="Pfam" id="PF13439"/>
    </source>
</evidence>
<gene>
    <name evidence="5" type="ORF">GIS00_07315</name>
</gene>
<keyword evidence="1" id="KW-0328">Glycosyltransferase</keyword>
<keyword evidence="2 5" id="KW-0808">Transferase</keyword>
<protein>
    <submittedName>
        <fullName evidence="5">Glycosyltransferase</fullName>
    </submittedName>
</protein>
<evidence type="ECO:0000313" key="5">
    <source>
        <dbReference type="EMBL" id="MTD13751.1"/>
    </source>
</evidence>
<dbReference type="AlphaFoldDB" id="A0A7K1FI07"/>
<name>A0A7K1FI07_9ACTN</name>
<dbReference type="InterPro" id="IPR001296">
    <property type="entry name" value="Glyco_trans_1"/>
</dbReference>
<evidence type="ECO:0000256" key="1">
    <source>
        <dbReference type="ARBA" id="ARBA00022676"/>
    </source>
</evidence>
<proteinExistence type="predicted"/>
<organism evidence="5 6">
    <name type="scientific">Nakamurella alba</name>
    <dbReference type="NCBI Taxonomy" id="2665158"/>
    <lineage>
        <taxon>Bacteria</taxon>
        <taxon>Bacillati</taxon>
        <taxon>Actinomycetota</taxon>
        <taxon>Actinomycetes</taxon>
        <taxon>Nakamurellales</taxon>
        <taxon>Nakamurellaceae</taxon>
        <taxon>Nakamurella</taxon>
    </lineage>
</organism>
<reference evidence="5 6" key="1">
    <citation type="submission" date="2019-11" db="EMBL/GenBank/DDBJ databases">
        <authorList>
            <person name="Jiang L.-Q."/>
        </authorList>
    </citation>
    <scope>NUCLEOTIDE SEQUENCE [LARGE SCALE GENOMIC DNA]</scope>
    <source>
        <strain evidence="5 6">YIM 132087</strain>
    </source>
</reference>
<evidence type="ECO:0000313" key="6">
    <source>
        <dbReference type="Proteomes" id="UP000460221"/>
    </source>
</evidence>
<dbReference type="EMBL" id="WLYK01000001">
    <property type="protein sequence ID" value="MTD13751.1"/>
    <property type="molecule type" value="Genomic_DNA"/>
</dbReference>
<dbReference type="InterPro" id="IPR028098">
    <property type="entry name" value="Glyco_trans_4-like_N"/>
</dbReference>
<dbReference type="GO" id="GO:0016757">
    <property type="term" value="F:glycosyltransferase activity"/>
    <property type="evidence" value="ECO:0007669"/>
    <property type="project" value="UniProtKB-KW"/>
</dbReference>
<sequence length="382" mass="40552">MTGPDSPLVVHVITALGTGGAERQLQWLAHRSGHRSHVIALYGDGPVADAMRADGTTVEVLGMAGAAKLTALPRLVARLRRLRPAVVHVHLLAAQLWGIPAARLAGIRTVVSSEHSLMDTTIENRPLTARLRRIYRRLESWTAHTVAVSSATRDRLLRWDVPADRITVVDNGIDFDALAFDPGLRRDFRAELGIADDVVLIGGIGRLEPVKRFPQLLRALAPDLGPLRQLVLVGAGPLEESLRSTAAELGLGDVVHVLGARGDVRSVLSGLDLLISPSRDETFGMAVVEGVGAGLPVVRAQCPALDELGEDVPGVITLPTDADEKDEAAAILAGSRALAPTDVAPGARRPVPDGLRRRYGIAGVTARIDGLYDTLLAGAARR</sequence>
<feature type="domain" description="Glycosyltransferase subfamily 4-like N-terminal" evidence="4">
    <location>
        <begin position="19"/>
        <end position="176"/>
    </location>
</feature>
<evidence type="ECO:0000259" key="3">
    <source>
        <dbReference type="Pfam" id="PF00534"/>
    </source>
</evidence>
<keyword evidence="6" id="KW-1185">Reference proteome</keyword>